<comment type="catalytic activity">
    <reaction evidence="4">
        <text>O-phospho-L-seryl-[protein] + H2O = L-seryl-[protein] + phosphate</text>
        <dbReference type="Rhea" id="RHEA:20629"/>
        <dbReference type="Rhea" id="RHEA-COMP:9863"/>
        <dbReference type="Rhea" id="RHEA-COMP:11604"/>
        <dbReference type="ChEBI" id="CHEBI:15377"/>
        <dbReference type="ChEBI" id="CHEBI:29999"/>
        <dbReference type="ChEBI" id="CHEBI:43474"/>
        <dbReference type="ChEBI" id="CHEBI:83421"/>
        <dbReference type="EC" id="3.1.3.16"/>
    </reaction>
</comment>
<evidence type="ECO:0000256" key="2">
    <source>
        <dbReference type="ARBA" id="ARBA00022801"/>
    </source>
</evidence>
<dbReference type="InterPro" id="IPR016130">
    <property type="entry name" value="Tyr_Pase_AS"/>
</dbReference>
<proteinExistence type="inferred from homology"/>
<dbReference type="Pfam" id="PF00581">
    <property type="entry name" value="Rhodanese"/>
    <property type="match status" value="1"/>
</dbReference>
<dbReference type="EMBL" id="AJWJ01000029">
    <property type="protein sequence ID" value="KAF2077417.1"/>
    <property type="molecule type" value="Genomic_DNA"/>
</dbReference>
<dbReference type="SUPFAM" id="SSF52821">
    <property type="entry name" value="Rhodanese/Cell cycle control phosphatase"/>
    <property type="match status" value="1"/>
</dbReference>
<dbReference type="Pfam" id="PF00782">
    <property type="entry name" value="DSPc"/>
    <property type="match status" value="1"/>
</dbReference>
<dbReference type="SMART" id="SM00195">
    <property type="entry name" value="DSPc"/>
    <property type="match status" value="1"/>
</dbReference>
<dbReference type="OrthoDB" id="285418at2759"/>
<gene>
    <name evidence="9" type="ORF">CYY_001266</name>
</gene>
<feature type="domain" description="Tyrosine-protein phosphatase" evidence="6">
    <location>
        <begin position="154"/>
        <end position="295"/>
    </location>
</feature>
<evidence type="ECO:0000256" key="5">
    <source>
        <dbReference type="ARBA" id="ARBA00048336"/>
    </source>
</evidence>
<reference evidence="9" key="1">
    <citation type="submission" date="2020-01" db="EMBL/GenBank/DDBJ databases">
        <title>Development of genomics and gene disruption for Polysphondylium violaceum indicates a role for the polyketide synthase stlB in stalk morphogenesis.</title>
        <authorList>
            <person name="Narita B."/>
            <person name="Kawabe Y."/>
            <person name="Kin K."/>
            <person name="Saito T."/>
            <person name="Gibbs R."/>
            <person name="Kuspa A."/>
            <person name="Muzny D."/>
            <person name="Queller D."/>
            <person name="Richards S."/>
            <person name="Strassman J."/>
            <person name="Sucgang R."/>
            <person name="Worley K."/>
            <person name="Schaap P."/>
        </authorList>
    </citation>
    <scope>NUCLEOTIDE SEQUENCE</scope>
    <source>
        <strain evidence="9">QSvi11</strain>
    </source>
</reference>
<name>A0A8J4V832_9MYCE</name>
<dbReference type="PANTHER" id="PTHR10159">
    <property type="entry name" value="DUAL SPECIFICITY PROTEIN PHOSPHATASE"/>
    <property type="match status" value="1"/>
</dbReference>
<dbReference type="PROSITE" id="PS50054">
    <property type="entry name" value="TYR_PHOSPHATASE_DUAL"/>
    <property type="match status" value="1"/>
</dbReference>
<dbReference type="InterPro" id="IPR036873">
    <property type="entry name" value="Rhodanese-like_dom_sf"/>
</dbReference>
<dbReference type="InterPro" id="IPR000387">
    <property type="entry name" value="Tyr_Pase_dom"/>
</dbReference>
<dbReference type="PROSITE" id="PS50206">
    <property type="entry name" value="RHODANESE_3"/>
    <property type="match status" value="1"/>
</dbReference>
<feature type="domain" description="Tyrosine specific protein phosphatases" evidence="7">
    <location>
        <begin position="216"/>
        <end position="273"/>
    </location>
</feature>
<dbReference type="GO" id="GO:0033550">
    <property type="term" value="F:MAP kinase tyrosine phosphatase activity"/>
    <property type="evidence" value="ECO:0007669"/>
    <property type="project" value="TreeGrafter"/>
</dbReference>
<dbReference type="GO" id="GO:0005737">
    <property type="term" value="C:cytoplasm"/>
    <property type="evidence" value="ECO:0007669"/>
    <property type="project" value="TreeGrafter"/>
</dbReference>
<organism evidence="9 10">
    <name type="scientific">Polysphondylium violaceum</name>
    <dbReference type="NCBI Taxonomy" id="133409"/>
    <lineage>
        <taxon>Eukaryota</taxon>
        <taxon>Amoebozoa</taxon>
        <taxon>Evosea</taxon>
        <taxon>Eumycetozoa</taxon>
        <taxon>Dictyostelia</taxon>
        <taxon>Dictyosteliales</taxon>
        <taxon>Dictyosteliaceae</taxon>
        <taxon>Polysphondylium</taxon>
    </lineage>
</organism>
<evidence type="ECO:0000313" key="9">
    <source>
        <dbReference type="EMBL" id="KAF2077417.1"/>
    </source>
</evidence>
<evidence type="ECO:0000256" key="1">
    <source>
        <dbReference type="ARBA" id="ARBA00008601"/>
    </source>
</evidence>
<dbReference type="InterPro" id="IPR001763">
    <property type="entry name" value="Rhodanese-like_dom"/>
</dbReference>
<comment type="catalytic activity">
    <reaction evidence="5">
        <text>O-phospho-L-threonyl-[protein] + H2O = L-threonyl-[protein] + phosphate</text>
        <dbReference type="Rhea" id="RHEA:47004"/>
        <dbReference type="Rhea" id="RHEA-COMP:11060"/>
        <dbReference type="Rhea" id="RHEA-COMP:11605"/>
        <dbReference type="ChEBI" id="CHEBI:15377"/>
        <dbReference type="ChEBI" id="CHEBI:30013"/>
        <dbReference type="ChEBI" id="CHEBI:43474"/>
        <dbReference type="ChEBI" id="CHEBI:61977"/>
        <dbReference type="EC" id="3.1.3.16"/>
    </reaction>
</comment>
<keyword evidence="3" id="KW-0904">Protein phosphatase</keyword>
<dbReference type="Gene3D" id="3.90.190.10">
    <property type="entry name" value="Protein tyrosine phosphatase superfamily"/>
    <property type="match status" value="1"/>
</dbReference>
<evidence type="ECO:0000313" key="10">
    <source>
        <dbReference type="Proteomes" id="UP000695562"/>
    </source>
</evidence>
<dbReference type="PANTHER" id="PTHR10159:SF414">
    <property type="entry name" value="PROTEIN-TYROSINE-PHOSPHATASE-RELATED"/>
    <property type="match status" value="1"/>
</dbReference>
<dbReference type="GO" id="GO:0008330">
    <property type="term" value="F:protein tyrosine/threonine phosphatase activity"/>
    <property type="evidence" value="ECO:0007669"/>
    <property type="project" value="TreeGrafter"/>
</dbReference>
<dbReference type="AlphaFoldDB" id="A0A8J4V832"/>
<dbReference type="PROSITE" id="PS00383">
    <property type="entry name" value="TYR_PHOSPHATASE_1"/>
    <property type="match status" value="1"/>
</dbReference>
<dbReference type="Gene3D" id="3.40.250.10">
    <property type="entry name" value="Rhodanese-like domain"/>
    <property type="match status" value="1"/>
</dbReference>
<dbReference type="InterPro" id="IPR029021">
    <property type="entry name" value="Prot-tyrosine_phosphatase-like"/>
</dbReference>
<dbReference type="GO" id="GO:0043409">
    <property type="term" value="P:negative regulation of MAPK cascade"/>
    <property type="evidence" value="ECO:0007669"/>
    <property type="project" value="TreeGrafter"/>
</dbReference>
<dbReference type="InterPro" id="IPR000340">
    <property type="entry name" value="Dual-sp_phosphatase_cat-dom"/>
</dbReference>
<evidence type="ECO:0000256" key="4">
    <source>
        <dbReference type="ARBA" id="ARBA00047761"/>
    </source>
</evidence>
<evidence type="ECO:0000256" key="3">
    <source>
        <dbReference type="ARBA" id="ARBA00022912"/>
    </source>
</evidence>
<dbReference type="CDD" id="cd14498">
    <property type="entry name" value="DSP"/>
    <property type="match status" value="1"/>
</dbReference>
<sequence>MFFRESSIIDSTANDEIDSMALFNLLQEFPNNKVIIDCRDTESFSKGHIRLAINTPPPGSSPIDYSLFDIDKYIKENYEASFWNTAHRKVIVYSDKALSLNTDIIDTWEKCVLQYFISNKKKTNVLYTFTGDFESFQREYPFMVAKFKITPELYPSEVIKDFLYLGGETAQCLNKLKSLKITHIVNMASEVQDSYTHLYKYYRADVDDRVSANIDEHFQPIIKFIEEAKQSNGRVLVHCQVGISRSASVVIAYLMKTMDTPYFDTYKFVKSKRCIIQPNPGFVRRLKAFDEELTKERKKKLNT</sequence>
<keyword evidence="10" id="KW-1185">Reference proteome</keyword>
<feature type="domain" description="Rhodanese" evidence="8">
    <location>
        <begin position="29"/>
        <end position="56"/>
    </location>
</feature>
<dbReference type="InterPro" id="IPR020422">
    <property type="entry name" value="TYR_PHOSPHATASE_DUAL_dom"/>
</dbReference>
<evidence type="ECO:0000259" key="7">
    <source>
        <dbReference type="PROSITE" id="PS50056"/>
    </source>
</evidence>
<dbReference type="GO" id="GO:0004722">
    <property type="term" value="F:protein serine/threonine phosphatase activity"/>
    <property type="evidence" value="ECO:0007669"/>
    <property type="project" value="UniProtKB-EC"/>
</dbReference>
<protein>
    <recommendedName>
        <fullName evidence="11">Protein-serine/threonine phosphatase</fullName>
    </recommendedName>
</protein>
<evidence type="ECO:0000259" key="6">
    <source>
        <dbReference type="PROSITE" id="PS50054"/>
    </source>
</evidence>
<dbReference type="Proteomes" id="UP000695562">
    <property type="component" value="Unassembled WGS sequence"/>
</dbReference>
<evidence type="ECO:0000259" key="8">
    <source>
        <dbReference type="PROSITE" id="PS50206"/>
    </source>
</evidence>
<comment type="caution">
    <text evidence="9">The sequence shown here is derived from an EMBL/GenBank/DDBJ whole genome shotgun (WGS) entry which is preliminary data.</text>
</comment>
<evidence type="ECO:0008006" key="11">
    <source>
        <dbReference type="Google" id="ProtNLM"/>
    </source>
</evidence>
<dbReference type="SUPFAM" id="SSF52799">
    <property type="entry name" value="(Phosphotyrosine protein) phosphatases II"/>
    <property type="match status" value="1"/>
</dbReference>
<comment type="similarity">
    <text evidence="1">Belongs to the protein-tyrosine phosphatase family. Non-receptor class dual specificity subfamily.</text>
</comment>
<dbReference type="FunFam" id="3.90.190.10:FF:000004">
    <property type="entry name" value="Protein phosphatase Slingshot homolog 2"/>
    <property type="match status" value="1"/>
</dbReference>
<keyword evidence="2" id="KW-0378">Hydrolase</keyword>
<accession>A0A8J4V832</accession>
<dbReference type="PROSITE" id="PS50056">
    <property type="entry name" value="TYR_PHOSPHATASE_2"/>
    <property type="match status" value="1"/>
</dbReference>
<dbReference type="GO" id="GO:0017017">
    <property type="term" value="F:MAP kinase tyrosine/serine/threonine phosphatase activity"/>
    <property type="evidence" value="ECO:0007669"/>
    <property type="project" value="TreeGrafter"/>
</dbReference>